<dbReference type="NCBIfam" id="TIGR00549">
    <property type="entry name" value="mevalon_kin"/>
    <property type="match status" value="1"/>
</dbReference>
<comment type="similarity">
    <text evidence="5">Belongs to the GHMP kinase family. Mevalonate kinase subfamily.</text>
</comment>
<evidence type="ECO:0000256" key="1">
    <source>
        <dbReference type="ARBA" id="ARBA00022490"/>
    </source>
</evidence>
<dbReference type="Proteomes" id="UP001151699">
    <property type="component" value="Chromosome A"/>
</dbReference>
<dbReference type="PRINTS" id="PR00959">
    <property type="entry name" value="MEVGALKINASE"/>
</dbReference>
<keyword evidence="5" id="KW-0443">Lipid metabolism</keyword>
<dbReference type="AlphaFoldDB" id="A0A9Q0NH44"/>
<evidence type="ECO:0000256" key="5">
    <source>
        <dbReference type="RuleBase" id="RU363087"/>
    </source>
</evidence>
<proteinExistence type="inferred from homology"/>
<dbReference type="InterPro" id="IPR036554">
    <property type="entry name" value="GHMP_kinase_C_sf"/>
</dbReference>
<dbReference type="InterPro" id="IPR013750">
    <property type="entry name" value="GHMP_kinase_C_dom"/>
</dbReference>
<feature type="domain" description="GHMP kinase C-terminal" evidence="6">
    <location>
        <begin position="299"/>
        <end position="355"/>
    </location>
</feature>
<keyword evidence="8" id="KW-1185">Reference proteome</keyword>
<dbReference type="GO" id="GO:0004496">
    <property type="term" value="F:mevalonate kinase activity"/>
    <property type="evidence" value="ECO:0007669"/>
    <property type="project" value="UniProtKB-EC"/>
</dbReference>
<gene>
    <name evidence="7" type="primary">ERG12</name>
    <name evidence="7" type="ORF">Bhyg_05083</name>
</gene>
<comment type="catalytic activity">
    <reaction evidence="5">
        <text>(R)-mevalonate + ATP = (R)-5-phosphomevalonate + ADP + H(+)</text>
        <dbReference type="Rhea" id="RHEA:17065"/>
        <dbReference type="ChEBI" id="CHEBI:15378"/>
        <dbReference type="ChEBI" id="CHEBI:30616"/>
        <dbReference type="ChEBI" id="CHEBI:36464"/>
        <dbReference type="ChEBI" id="CHEBI:58146"/>
        <dbReference type="ChEBI" id="CHEBI:456216"/>
        <dbReference type="EC" id="2.7.1.36"/>
    </reaction>
</comment>
<keyword evidence="5" id="KW-0752">Steroid biosynthesis</keyword>
<keyword evidence="5" id="KW-0756">Sterol biosynthesis</keyword>
<keyword evidence="1 5" id="KW-0963">Cytoplasm</keyword>
<dbReference type="PANTHER" id="PTHR43290:SF2">
    <property type="entry name" value="MEVALONATE KINASE"/>
    <property type="match status" value="1"/>
</dbReference>
<dbReference type="InterPro" id="IPR014721">
    <property type="entry name" value="Ribsml_uS5_D2-typ_fold_subgr"/>
</dbReference>
<keyword evidence="5" id="KW-0444">Lipid biosynthesis</keyword>
<keyword evidence="2 5" id="KW-0808">Transferase</keyword>
<evidence type="ECO:0000256" key="2">
    <source>
        <dbReference type="ARBA" id="ARBA00022679"/>
    </source>
</evidence>
<comment type="caution">
    <text evidence="7">The sequence shown here is derived from an EMBL/GenBank/DDBJ whole genome shotgun (WGS) entry which is preliminary data.</text>
</comment>
<dbReference type="SUPFAM" id="SSF54211">
    <property type="entry name" value="Ribosomal protein S5 domain 2-like"/>
    <property type="match status" value="1"/>
</dbReference>
<keyword evidence="4" id="KW-0460">Magnesium</keyword>
<comment type="pathway">
    <text evidence="5">Isoprenoid biosynthesis; isopentenyl diphosphate biosynthesis via mevalonate pathway; isopentenyl diphosphate from (R)-mevalonate: step 1/3.</text>
</comment>
<dbReference type="InterPro" id="IPR006205">
    <property type="entry name" value="Mev_gal_kin"/>
</dbReference>
<dbReference type="Gene3D" id="3.30.230.10">
    <property type="match status" value="1"/>
</dbReference>
<keyword evidence="5" id="KW-0067">ATP-binding</keyword>
<sequence length="395" mass="43858">MHPTLKFAVSAPGKVILNGEHSVVYGKAAIAGTIGLRNILTLQANSLSKISINLDILHNVLECDLSDFNSLLEIIYPIYKNQDLPKNLNHNEFLDKIKNFVLNTKFFENFNVADHVNTLSALFYLLSGILISNDIHKLTGGFIVSMKSGITTGAGLGSSASYGVCLAGSFYFYTKSLKSIDFIERFNKMSDDEQVSIKTEISDWAFCSEKIMANNTICTFGGLVKFYRNQKPTPLKFAKSLNILLIDSCVSRSTAAMVEKVLNQKTENAHRVQEVFDKIEKVVDEVAKILEDESLPTRFRQLSELFSKNHQLLSELNVSHKELDNIQQICARYGLSSKLTGAGGGGYAIAVLPDDYQQRHDEFSKLTEELTGAGYQVRDTTVGNVGFQVDIVKNE</sequence>
<dbReference type="InterPro" id="IPR020568">
    <property type="entry name" value="Ribosomal_Su5_D2-typ_SF"/>
</dbReference>
<dbReference type="Pfam" id="PF08544">
    <property type="entry name" value="GHMP_kinases_C"/>
    <property type="match status" value="1"/>
</dbReference>
<dbReference type="GO" id="GO:0019287">
    <property type="term" value="P:isopentenyl diphosphate biosynthetic process, mevalonate pathway"/>
    <property type="evidence" value="ECO:0007669"/>
    <property type="project" value="TreeGrafter"/>
</dbReference>
<comment type="subcellular location">
    <subcellularLocation>
        <location evidence="5">Cytoplasm</location>
    </subcellularLocation>
</comment>
<evidence type="ECO:0000313" key="7">
    <source>
        <dbReference type="EMBL" id="KAJ6649842.1"/>
    </source>
</evidence>
<dbReference type="PANTHER" id="PTHR43290">
    <property type="entry name" value="MEVALONATE KINASE"/>
    <property type="match status" value="1"/>
</dbReference>
<evidence type="ECO:0000256" key="3">
    <source>
        <dbReference type="ARBA" id="ARBA00022777"/>
    </source>
</evidence>
<reference evidence="7" key="1">
    <citation type="submission" date="2022-07" db="EMBL/GenBank/DDBJ databases">
        <authorList>
            <person name="Trinca V."/>
            <person name="Uliana J.V.C."/>
            <person name="Torres T.T."/>
            <person name="Ward R.J."/>
            <person name="Monesi N."/>
        </authorList>
    </citation>
    <scope>NUCLEOTIDE SEQUENCE</scope>
    <source>
        <strain evidence="7">HSMRA1968</strain>
        <tissue evidence="7">Whole embryos</tissue>
    </source>
</reference>
<dbReference type="GO" id="GO:0005829">
    <property type="term" value="C:cytosol"/>
    <property type="evidence" value="ECO:0007669"/>
    <property type="project" value="TreeGrafter"/>
</dbReference>
<evidence type="ECO:0000256" key="4">
    <source>
        <dbReference type="ARBA" id="ARBA00022842"/>
    </source>
</evidence>
<keyword evidence="5" id="KW-0753">Steroid metabolism</keyword>
<keyword evidence="5" id="KW-0547">Nucleotide-binding</keyword>
<name>A0A9Q0NH44_9DIPT</name>
<dbReference type="Gene3D" id="3.30.70.890">
    <property type="entry name" value="GHMP kinase, C-terminal domain"/>
    <property type="match status" value="1"/>
</dbReference>
<protein>
    <recommendedName>
        <fullName evidence="5">Mevalonate kinase</fullName>
        <shortName evidence="5">MK</shortName>
        <ecNumber evidence="5">2.7.1.36</ecNumber>
    </recommendedName>
</protein>
<dbReference type="OrthoDB" id="1652964at2759"/>
<dbReference type="GO" id="GO:0006695">
    <property type="term" value="P:cholesterol biosynthetic process"/>
    <property type="evidence" value="ECO:0007669"/>
    <property type="project" value="TreeGrafter"/>
</dbReference>
<evidence type="ECO:0000259" key="6">
    <source>
        <dbReference type="Pfam" id="PF08544"/>
    </source>
</evidence>
<keyword evidence="5" id="KW-1207">Sterol metabolism</keyword>
<accession>A0A9Q0NH44</accession>
<evidence type="ECO:0000313" key="8">
    <source>
        <dbReference type="Proteomes" id="UP001151699"/>
    </source>
</evidence>
<dbReference type="EMBL" id="WJQU01000001">
    <property type="protein sequence ID" value="KAJ6649842.1"/>
    <property type="molecule type" value="Genomic_DNA"/>
</dbReference>
<dbReference type="SUPFAM" id="SSF55060">
    <property type="entry name" value="GHMP Kinase, C-terminal domain"/>
    <property type="match status" value="1"/>
</dbReference>
<keyword evidence="3 5" id="KW-0418">Kinase</keyword>
<dbReference type="EC" id="2.7.1.36" evidence="5"/>
<dbReference type="GO" id="GO:0005524">
    <property type="term" value="F:ATP binding"/>
    <property type="evidence" value="ECO:0007669"/>
    <property type="project" value="UniProtKB-KW"/>
</dbReference>
<organism evidence="7 8">
    <name type="scientific">Pseudolycoriella hygida</name>
    <dbReference type="NCBI Taxonomy" id="35572"/>
    <lineage>
        <taxon>Eukaryota</taxon>
        <taxon>Metazoa</taxon>
        <taxon>Ecdysozoa</taxon>
        <taxon>Arthropoda</taxon>
        <taxon>Hexapoda</taxon>
        <taxon>Insecta</taxon>
        <taxon>Pterygota</taxon>
        <taxon>Neoptera</taxon>
        <taxon>Endopterygota</taxon>
        <taxon>Diptera</taxon>
        <taxon>Nematocera</taxon>
        <taxon>Sciaroidea</taxon>
        <taxon>Sciaridae</taxon>
        <taxon>Pseudolycoriella</taxon>
    </lineage>
</organism>